<organism evidence="14 15">
    <name type="scientific">Intoshia linei</name>
    <dbReference type="NCBI Taxonomy" id="1819745"/>
    <lineage>
        <taxon>Eukaryota</taxon>
        <taxon>Metazoa</taxon>
        <taxon>Spiralia</taxon>
        <taxon>Lophotrochozoa</taxon>
        <taxon>Mesozoa</taxon>
        <taxon>Orthonectida</taxon>
        <taxon>Rhopaluridae</taxon>
        <taxon>Intoshia</taxon>
    </lineage>
</organism>
<keyword evidence="11" id="KW-0812">Transmembrane</keyword>
<accession>A0A177BCT0</accession>
<dbReference type="OrthoDB" id="1431934at2759"/>
<dbReference type="PROSITE" id="PS50089">
    <property type="entry name" value="ZF_RING_2"/>
    <property type="match status" value="1"/>
</dbReference>
<evidence type="ECO:0000256" key="1">
    <source>
        <dbReference type="ARBA" id="ARBA00001798"/>
    </source>
</evidence>
<keyword evidence="6 9" id="KW-0863">Zinc-finger</keyword>
<dbReference type="SMART" id="SM00647">
    <property type="entry name" value="IBR"/>
    <property type="match status" value="2"/>
</dbReference>
<dbReference type="PANTHER" id="PTHR11685">
    <property type="entry name" value="RBR FAMILY RING FINGER AND IBR DOMAIN-CONTAINING"/>
    <property type="match status" value="1"/>
</dbReference>
<feature type="compositionally biased region" description="Basic and acidic residues" evidence="10">
    <location>
        <begin position="26"/>
        <end position="39"/>
    </location>
</feature>
<dbReference type="EMBL" id="LWCA01000011">
    <property type="protein sequence ID" value="OAF71986.1"/>
    <property type="molecule type" value="Genomic_DNA"/>
</dbReference>
<dbReference type="AlphaFoldDB" id="A0A177BCT0"/>
<evidence type="ECO:0000256" key="10">
    <source>
        <dbReference type="SAM" id="MobiDB-lite"/>
    </source>
</evidence>
<dbReference type="InterPro" id="IPR031127">
    <property type="entry name" value="E3_UB_ligase_RBR"/>
</dbReference>
<keyword evidence="8" id="KW-0862">Zinc</keyword>
<comment type="catalytic activity">
    <reaction evidence="1">
        <text>[E2 ubiquitin-conjugating enzyme]-S-ubiquitinyl-L-cysteine + [acceptor protein]-L-lysine = [E2 ubiquitin-conjugating enzyme]-L-cysteine + [acceptor protein]-N(6)-ubiquitinyl-L-lysine.</text>
        <dbReference type="EC" id="2.3.2.31"/>
    </reaction>
</comment>
<name>A0A177BCT0_9BILA</name>
<dbReference type="PROSITE" id="PS51873">
    <property type="entry name" value="TRIAD"/>
    <property type="match status" value="1"/>
</dbReference>
<evidence type="ECO:0000259" key="12">
    <source>
        <dbReference type="PROSITE" id="PS50089"/>
    </source>
</evidence>
<keyword evidence="11" id="KW-1133">Transmembrane helix</keyword>
<comment type="caution">
    <text evidence="14">The sequence shown here is derived from an EMBL/GenBank/DDBJ whole genome shotgun (WGS) entry which is preliminary data.</text>
</comment>
<dbReference type="GO" id="GO:0008270">
    <property type="term" value="F:zinc ion binding"/>
    <property type="evidence" value="ECO:0007669"/>
    <property type="project" value="UniProtKB-KW"/>
</dbReference>
<evidence type="ECO:0000313" key="14">
    <source>
        <dbReference type="EMBL" id="OAF71986.1"/>
    </source>
</evidence>
<evidence type="ECO:0000256" key="8">
    <source>
        <dbReference type="ARBA" id="ARBA00022833"/>
    </source>
</evidence>
<evidence type="ECO:0000256" key="4">
    <source>
        <dbReference type="ARBA" id="ARBA00022723"/>
    </source>
</evidence>
<dbReference type="GO" id="GO:0061630">
    <property type="term" value="F:ubiquitin protein ligase activity"/>
    <property type="evidence" value="ECO:0007669"/>
    <property type="project" value="UniProtKB-EC"/>
</dbReference>
<evidence type="ECO:0000259" key="13">
    <source>
        <dbReference type="PROSITE" id="PS51873"/>
    </source>
</evidence>
<reference evidence="14 15" key="1">
    <citation type="submission" date="2016-04" db="EMBL/GenBank/DDBJ databases">
        <title>The genome of Intoshia linei affirms orthonectids as highly simplified spiralians.</title>
        <authorList>
            <person name="Mikhailov K.V."/>
            <person name="Slusarev G.S."/>
            <person name="Nikitin M.A."/>
            <person name="Logacheva M.D."/>
            <person name="Penin A."/>
            <person name="Aleoshin V."/>
            <person name="Panchin Y.V."/>
        </authorList>
    </citation>
    <scope>NUCLEOTIDE SEQUENCE [LARGE SCALE GENOMIC DNA]</scope>
    <source>
        <strain evidence="14">Intl2013</strain>
        <tissue evidence="14">Whole animal</tissue>
    </source>
</reference>
<dbReference type="Gene3D" id="1.20.120.1750">
    <property type="match status" value="1"/>
</dbReference>
<dbReference type="Gene3D" id="3.30.40.10">
    <property type="entry name" value="Zinc/RING finger domain, C3HC4 (zinc finger)"/>
    <property type="match status" value="1"/>
</dbReference>
<dbReference type="CDD" id="cd20338">
    <property type="entry name" value="BRcat_RBR_RNF19"/>
    <property type="match status" value="1"/>
</dbReference>
<dbReference type="Pfam" id="PF22191">
    <property type="entry name" value="IBR_1"/>
    <property type="match status" value="1"/>
</dbReference>
<feature type="domain" description="RING-type" evidence="12">
    <location>
        <begin position="134"/>
        <end position="183"/>
    </location>
</feature>
<feature type="transmembrane region" description="Helical" evidence="11">
    <location>
        <begin position="377"/>
        <end position="405"/>
    </location>
</feature>
<feature type="region of interest" description="Disordered" evidence="10">
    <location>
        <begin position="1"/>
        <end position="45"/>
    </location>
</feature>
<keyword evidence="15" id="KW-1185">Reference proteome</keyword>
<dbReference type="InterPro" id="IPR044066">
    <property type="entry name" value="TRIAD_supradom"/>
</dbReference>
<keyword evidence="7" id="KW-0833">Ubl conjugation pathway</keyword>
<dbReference type="InterPro" id="IPR002867">
    <property type="entry name" value="IBR_dom"/>
</dbReference>
<keyword evidence="11" id="KW-0472">Membrane</keyword>
<dbReference type="InterPro" id="IPR013083">
    <property type="entry name" value="Znf_RING/FYVE/PHD"/>
</dbReference>
<keyword evidence="3" id="KW-0808">Transferase</keyword>
<sequence>MKNQTEDEKILLQTIPPLEELNIPDTSDKKPETIPENETKSVSSNSNTCVIDVDSKSIVNTVKKTETENTLQNYPQYVPYVYPSDEVRFNIMQSNSFEFATMLNSVTKNSRSKSEVEIVELLPAVSDVTTLQACPICIIPVRNPKSQLFGYKCHHYMCIRCWQTYFLSKLNENDVELMCHSCKLLIIEPMLIEFLDYMRNFYKETDPMSELHLFTSLKNPHGFLQRYRDACLKIGLYSIPNIRFCPAPDCNYAVVVDNVKKCPTVTCAIETCKTVFCSICRDIEHKGVTCREFYLKKFPDEKPDCFENLKACPNCHIPVLKMEDGSCNHMLCDYCKKRFCWLCLTPANDMHFFSPTGCTLWGKKTWSNKKIGLVSTLILVFAPVAITLLCALSIPFLLLIIPIFTATHFGPSITMKSPRQKIFRKILLVVASILASPFATMCIIVIAFPLLFVYIYIFVPHTLLKNRNQNKTDQASNFIFTDNPKDPNRIITTAKDGNIPENFLYVPYYRTTQMLHDAIINLGNQKKRVSS</sequence>
<evidence type="ECO:0000256" key="9">
    <source>
        <dbReference type="PROSITE-ProRule" id="PRU00175"/>
    </source>
</evidence>
<evidence type="ECO:0000256" key="6">
    <source>
        <dbReference type="ARBA" id="ARBA00022771"/>
    </source>
</evidence>
<feature type="transmembrane region" description="Helical" evidence="11">
    <location>
        <begin position="426"/>
        <end position="459"/>
    </location>
</feature>
<evidence type="ECO:0000256" key="3">
    <source>
        <dbReference type="ARBA" id="ARBA00022679"/>
    </source>
</evidence>
<feature type="compositionally biased region" description="Basic and acidic residues" evidence="10">
    <location>
        <begin position="1"/>
        <end position="10"/>
    </location>
</feature>
<evidence type="ECO:0000256" key="2">
    <source>
        <dbReference type="ARBA" id="ARBA00012251"/>
    </source>
</evidence>
<evidence type="ECO:0000256" key="5">
    <source>
        <dbReference type="ARBA" id="ARBA00022737"/>
    </source>
</evidence>
<protein>
    <recommendedName>
        <fullName evidence="2">RBR-type E3 ubiquitin transferase</fullName>
        <ecNumber evidence="2">2.3.2.31</ecNumber>
    </recommendedName>
</protein>
<keyword evidence="5" id="KW-0677">Repeat</keyword>
<dbReference type="SUPFAM" id="SSF57850">
    <property type="entry name" value="RING/U-box"/>
    <property type="match status" value="3"/>
</dbReference>
<evidence type="ECO:0000256" key="11">
    <source>
        <dbReference type="SAM" id="Phobius"/>
    </source>
</evidence>
<feature type="domain" description="RING-type" evidence="13">
    <location>
        <begin position="130"/>
        <end position="362"/>
    </location>
</feature>
<dbReference type="Pfam" id="PF01485">
    <property type="entry name" value="IBR"/>
    <property type="match status" value="1"/>
</dbReference>
<dbReference type="Gene3D" id="2.20.25.20">
    <property type="match status" value="1"/>
</dbReference>
<evidence type="ECO:0000313" key="15">
    <source>
        <dbReference type="Proteomes" id="UP000078046"/>
    </source>
</evidence>
<proteinExistence type="predicted"/>
<evidence type="ECO:0000256" key="7">
    <source>
        <dbReference type="ARBA" id="ARBA00022786"/>
    </source>
</evidence>
<gene>
    <name evidence="14" type="ORF">A3Q56_00244</name>
</gene>
<keyword evidence="4" id="KW-0479">Metal-binding</keyword>
<dbReference type="EC" id="2.3.2.31" evidence="2"/>
<dbReference type="Proteomes" id="UP000078046">
    <property type="component" value="Unassembled WGS sequence"/>
</dbReference>
<dbReference type="InterPro" id="IPR001841">
    <property type="entry name" value="Znf_RING"/>
</dbReference>
<dbReference type="GO" id="GO:0016567">
    <property type="term" value="P:protein ubiquitination"/>
    <property type="evidence" value="ECO:0007669"/>
    <property type="project" value="InterPro"/>
</dbReference>